<reference evidence="12" key="1">
    <citation type="journal article" date="2019" name="Int. J. Syst. Evol. Microbiol.">
        <title>The Global Catalogue of Microorganisms (GCM) 10K type strain sequencing project: providing services to taxonomists for standard genome sequencing and annotation.</title>
        <authorList>
            <consortium name="The Broad Institute Genomics Platform"/>
            <consortium name="The Broad Institute Genome Sequencing Center for Infectious Disease"/>
            <person name="Wu L."/>
            <person name="Ma J."/>
        </authorList>
    </citation>
    <scope>NUCLEOTIDE SEQUENCE [LARGE SCALE GENOMIC DNA]</scope>
    <source>
        <strain evidence="12">JCM 18542</strain>
    </source>
</reference>
<evidence type="ECO:0000256" key="2">
    <source>
        <dbReference type="ARBA" id="ARBA00022705"/>
    </source>
</evidence>
<feature type="binding site" evidence="8">
    <location>
        <position position="486"/>
    </location>
    <ligand>
        <name>Zn(2+)</name>
        <dbReference type="ChEBI" id="CHEBI:29105"/>
        <label>1</label>
    </ligand>
</feature>
<feature type="binding site" evidence="8">
    <location>
        <position position="483"/>
    </location>
    <ligand>
        <name>Zn(2+)</name>
        <dbReference type="ChEBI" id="CHEBI:29105"/>
        <label>1</label>
    </ligand>
</feature>
<keyword evidence="7 8" id="KW-0238">DNA-binding</keyword>
<evidence type="ECO:0000256" key="7">
    <source>
        <dbReference type="ARBA" id="ARBA00023125"/>
    </source>
</evidence>
<evidence type="ECO:0000256" key="5">
    <source>
        <dbReference type="ARBA" id="ARBA00022833"/>
    </source>
</evidence>
<comment type="cofactor">
    <cofactor evidence="8">
        <name>Zn(2+)</name>
        <dbReference type="ChEBI" id="CHEBI:29105"/>
    </cofactor>
    <text evidence="8">Binds 2 zinc ions per subunit.</text>
</comment>
<dbReference type="PANTHER" id="PTHR30580">
    <property type="entry name" value="PRIMOSOMAL PROTEIN N"/>
    <property type="match status" value="1"/>
</dbReference>
<evidence type="ECO:0000256" key="1">
    <source>
        <dbReference type="ARBA" id="ARBA00022515"/>
    </source>
</evidence>
<gene>
    <name evidence="8" type="primary">priA</name>
    <name evidence="11" type="ORF">GCM10023353_19550</name>
</gene>
<feature type="region of interest" description="Disordered" evidence="9">
    <location>
        <begin position="660"/>
        <end position="682"/>
    </location>
</feature>
<dbReference type="Proteomes" id="UP001500839">
    <property type="component" value="Unassembled WGS sequence"/>
</dbReference>
<protein>
    <recommendedName>
        <fullName evidence="8">Probable replication restart protein PriA</fullName>
    </recommendedName>
    <alternativeName>
        <fullName evidence="8">Putative ATP-dependent DNA helicase PriA</fullName>
    </alternativeName>
</protein>
<comment type="caution">
    <text evidence="8">As this protein does not have any detectable helicase domains, it probably does not have helicase activity.</text>
</comment>
<keyword evidence="6 8" id="KW-0067">ATP-binding</keyword>
<dbReference type="InterPro" id="IPR042115">
    <property type="entry name" value="PriA_3primeBD_sf"/>
</dbReference>
<keyword evidence="3 8" id="KW-0479">Metal-binding</keyword>
<comment type="subunit">
    <text evidence="8">Component of the replication restart primosome.</text>
</comment>
<dbReference type="Gene3D" id="3.40.50.300">
    <property type="entry name" value="P-loop containing nucleotide triphosphate hydrolases"/>
    <property type="match status" value="1"/>
</dbReference>
<evidence type="ECO:0000313" key="12">
    <source>
        <dbReference type="Proteomes" id="UP001500839"/>
    </source>
</evidence>
<evidence type="ECO:0000256" key="4">
    <source>
        <dbReference type="ARBA" id="ARBA00022741"/>
    </source>
</evidence>
<dbReference type="Pfam" id="PF17764">
    <property type="entry name" value="PriA_3primeBD"/>
    <property type="match status" value="1"/>
</dbReference>
<dbReference type="InterPro" id="IPR005259">
    <property type="entry name" value="PriA"/>
</dbReference>
<feature type="binding site" evidence="8">
    <location>
        <position position="474"/>
    </location>
    <ligand>
        <name>Zn(2+)</name>
        <dbReference type="ChEBI" id="CHEBI:29105"/>
        <label>2</label>
    </ligand>
</feature>
<evidence type="ECO:0000259" key="10">
    <source>
        <dbReference type="Pfam" id="PF17764"/>
    </source>
</evidence>
<proteinExistence type="inferred from homology"/>
<keyword evidence="1 8" id="KW-0639">Primosome</keyword>
<feature type="region of interest" description="Disordered" evidence="9">
    <location>
        <begin position="144"/>
        <end position="170"/>
    </location>
</feature>
<keyword evidence="2 8" id="KW-0235">DNA replication</keyword>
<feature type="binding site" evidence="8">
    <location>
        <position position="433"/>
    </location>
    <ligand>
        <name>Zn(2+)</name>
        <dbReference type="ChEBI" id="CHEBI:29105"/>
        <label>1</label>
    </ligand>
</feature>
<evidence type="ECO:0000256" key="8">
    <source>
        <dbReference type="HAMAP-Rule" id="MF_00983"/>
    </source>
</evidence>
<feature type="compositionally biased region" description="Basic and acidic residues" evidence="9">
    <location>
        <begin position="148"/>
        <end position="157"/>
    </location>
</feature>
<keyword evidence="12" id="KW-1185">Reference proteome</keyword>
<dbReference type="HAMAP" id="MF_00983">
    <property type="entry name" value="PriA"/>
    <property type="match status" value="1"/>
</dbReference>
<keyword evidence="5 8" id="KW-0862">Zinc</keyword>
<evidence type="ECO:0000256" key="9">
    <source>
        <dbReference type="SAM" id="MobiDB-lite"/>
    </source>
</evidence>
<sequence length="733" mass="76007">MTDATREGSDAADVGAGASGPAVTLPVARVLPMVQPPHLDRTFDYRVPETLDGAAQPGVRVRVRFAGRLIDGYVLERVADTAHEGRLGTIERVVSPLPVLPARLSELCEAVARRYAGTRADVLRLAVPPRHARAESAALDALAKRAAARPEQEHAPTGHDPLPPSPECGDEGWARYLHGAAFIDAAHAGRAPRAVWQAVPGEDWVLRIAEAAHATFTGGRSAVVVVADRRDLDRVAAALRGLCAGSAGAASTATGAGGPVVELAGGLGPQARYRRWVTALASPPCIVVGNRSAVFTPVTRLGLVALWDDGDDLLSEPRSPYPHAREVALLRADAAGSGFLLGGHARTAEAQSLVDHGWAQDLLAPRNEVRRASPLIRALADSEQALARDPAARRARLPAIGFQVARDALAAERPVLVQVPRAGYIPVVACAQCREPARCRRCAGPLGLPPPRPAATAAGGDGEDAAAAPTCRWCGTAARAHSCTKCGSRALRAQVTGAQRTAEEFGRAFRGVPVIGSSGADVRDEVPARAAVIVATVGAEPVAPGGYGAALLLDGWSLLTRADLRAGEEALRRWMAASALVRNAEAGGKVVVVADAGAEVVQALIRWDPVGQARLELAGRREVRFPPAVRIAAVDGTPATLAAFLDLVELPAGTETLGPVPLPPGVRLPGGGKGGGDAVAADEPPADAERMLLRVARREGAALSRALAVGQAAFSSHRVAGSVRVQIDPVRVG</sequence>
<evidence type="ECO:0000256" key="6">
    <source>
        <dbReference type="ARBA" id="ARBA00022840"/>
    </source>
</evidence>
<feature type="binding site" evidence="8">
    <location>
        <position position="442"/>
    </location>
    <ligand>
        <name>Zn(2+)</name>
        <dbReference type="ChEBI" id="CHEBI:29105"/>
        <label>2</label>
    </ligand>
</feature>
<organism evidence="11 12">
    <name type="scientific">Tomitella cavernea</name>
    <dbReference type="NCBI Taxonomy" id="1387982"/>
    <lineage>
        <taxon>Bacteria</taxon>
        <taxon>Bacillati</taxon>
        <taxon>Actinomycetota</taxon>
        <taxon>Actinomycetes</taxon>
        <taxon>Mycobacteriales</taxon>
        <taxon>Tomitella</taxon>
    </lineage>
</organism>
<name>A0ABP9CN79_9ACTN</name>
<feature type="domain" description="Primosomal protein N' 3' DNA-binding" evidence="10">
    <location>
        <begin position="37"/>
        <end position="128"/>
    </location>
</feature>
<feature type="binding site" evidence="8">
    <location>
        <position position="430"/>
    </location>
    <ligand>
        <name>Zn(2+)</name>
        <dbReference type="ChEBI" id="CHEBI:29105"/>
        <label>1</label>
    </ligand>
</feature>
<comment type="similarity">
    <text evidence="8">Belongs to the helicase family. PriA subfamily.</text>
</comment>
<comment type="function">
    <text evidence="8">Initiates the restart of stalled replication forks, which reloads the replicative helicase on sites other than the origin of replication. Recognizes and binds to abandoned replication forks and remodels them to uncover a helicase loading site. Promotes assembly of the primosome at these replication forks.</text>
</comment>
<accession>A0ABP9CN79</accession>
<feature type="compositionally biased region" description="Gly residues" evidence="9">
    <location>
        <begin position="668"/>
        <end position="677"/>
    </location>
</feature>
<comment type="caution">
    <text evidence="11">The sequence shown here is derived from an EMBL/GenBank/DDBJ whole genome shotgun (WGS) entry which is preliminary data.</text>
</comment>
<feature type="binding site" evidence="8">
    <location>
        <position position="439"/>
    </location>
    <ligand>
        <name>Zn(2+)</name>
        <dbReference type="ChEBI" id="CHEBI:29105"/>
        <label>2</label>
    </ligand>
</feature>
<keyword evidence="4 8" id="KW-0547">Nucleotide-binding</keyword>
<dbReference type="EMBL" id="BAABKQ010000001">
    <property type="protein sequence ID" value="GAA4814369.1"/>
    <property type="molecule type" value="Genomic_DNA"/>
</dbReference>
<evidence type="ECO:0000256" key="3">
    <source>
        <dbReference type="ARBA" id="ARBA00022723"/>
    </source>
</evidence>
<dbReference type="InterPro" id="IPR041222">
    <property type="entry name" value="PriA_3primeBD"/>
</dbReference>
<feature type="binding site" evidence="8">
    <location>
        <position position="471"/>
    </location>
    <ligand>
        <name>Zn(2+)</name>
        <dbReference type="ChEBI" id="CHEBI:29105"/>
        <label>2</label>
    </ligand>
</feature>
<evidence type="ECO:0000313" key="11">
    <source>
        <dbReference type="EMBL" id="GAA4814369.1"/>
    </source>
</evidence>
<dbReference type="Gene3D" id="3.40.1440.60">
    <property type="entry name" value="PriA, 3(prime) DNA-binding domain"/>
    <property type="match status" value="1"/>
</dbReference>
<dbReference type="PANTHER" id="PTHR30580:SF0">
    <property type="entry name" value="PRIMOSOMAL PROTEIN N"/>
    <property type="match status" value="1"/>
</dbReference>
<dbReference type="InterPro" id="IPR027417">
    <property type="entry name" value="P-loop_NTPase"/>
</dbReference>